<gene>
    <name evidence="1" type="ORF">CRV07_07665</name>
</gene>
<keyword evidence="2" id="KW-1185">Reference proteome</keyword>
<dbReference type="AlphaFoldDB" id="A0A4Q1ALB7"/>
<sequence length="567" mass="66444">MSKGKSIIPDFMSDNPNDTFKFLFPLKLILDEDKFGNSHYEVVVKNMTKSEVFTYQVSPELLFTHFPLYKSFKNGEKTESNPSKEIVEKIFTIDSTSINSSAEKKLNDLLDKKTIGTLLGWNYKYLDTAKYINCYLIEQYDIKIIIPHYAIGIYYYFRFSEMREAALDCNIESLYVMCDDNRADAKIVLPTPRTDEDAAFIHRYACQSTAQNEFENISKYIHHYLKYMREHDLDEEIDGVHLKINFPVKEKFKIDTRVSLVTNKETKEEYYFIHEITNDNSDIGFDKFTKIVEQNKIITDLEDLENLSKVDREIPEETTEILKVKDANKKHTSTQHRKDRKKSCGSLLNIEIEHDTQTKDIIKDLLKIYQEQENNDKVDQSLTESSSKGDKATRRVIISSEFDKEEARPLNEIDNFVVFRQYMEFLKQQSTIKNFTLSEVKNLPEFLIEKAGEKKINPKCKMNKRTRQYLTATFKYEKFYVGLLELENYPSSAASSWVIISDSVITNNTFDFFINLYFKDNNSIPDIAKNYKKADPKFTKKNHERNENLDEIQLAKWYAGLLGKINL</sequence>
<dbReference type="RefSeq" id="WP_129087144.1">
    <property type="nucleotide sequence ID" value="NZ_CP053836.1"/>
</dbReference>
<proteinExistence type="predicted"/>
<dbReference type="EMBL" id="PDKK01000005">
    <property type="protein sequence ID" value="RXK05940.1"/>
    <property type="molecule type" value="Genomic_DNA"/>
</dbReference>
<organism evidence="1 2">
    <name type="scientific">Halarcobacter ebronensis</name>
    <dbReference type="NCBI Taxonomy" id="1462615"/>
    <lineage>
        <taxon>Bacteria</taxon>
        <taxon>Pseudomonadati</taxon>
        <taxon>Campylobacterota</taxon>
        <taxon>Epsilonproteobacteria</taxon>
        <taxon>Campylobacterales</taxon>
        <taxon>Arcobacteraceae</taxon>
        <taxon>Halarcobacter</taxon>
    </lineage>
</organism>
<evidence type="ECO:0000313" key="1">
    <source>
        <dbReference type="EMBL" id="RXK05940.1"/>
    </source>
</evidence>
<reference evidence="1 2" key="1">
    <citation type="submission" date="2017-10" db="EMBL/GenBank/DDBJ databases">
        <title>Genomics of the genus Arcobacter.</title>
        <authorList>
            <person name="Perez-Cataluna A."/>
            <person name="Figueras M.J."/>
        </authorList>
    </citation>
    <scope>NUCLEOTIDE SEQUENCE [LARGE SCALE GENOMIC DNA]</scope>
    <source>
        <strain evidence="1 2">CECT 8441</strain>
    </source>
</reference>
<protein>
    <recommendedName>
        <fullName evidence="3">TnsE C-terminal domain-containing protein</fullName>
    </recommendedName>
</protein>
<accession>A0A4Q1ALB7</accession>
<dbReference type="OrthoDB" id="5345734at2"/>
<evidence type="ECO:0000313" key="2">
    <source>
        <dbReference type="Proteomes" id="UP000289758"/>
    </source>
</evidence>
<name>A0A4Q1ALB7_9BACT</name>
<evidence type="ECO:0008006" key="3">
    <source>
        <dbReference type="Google" id="ProtNLM"/>
    </source>
</evidence>
<dbReference type="Proteomes" id="UP000289758">
    <property type="component" value="Unassembled WGS sequence"/>
</dbReference>
<comment type="caution">
    <text evidence="1">The sequence shown here is derived from an EMBL/GenBank/DDBJ whole genome shotgun (WGS) entry which is preliminary data.</text>
</comment>